<sequence length="148" mass="16444">MIWGNVKYIDHYKGISHALDVALDYLAAGDFKELENGKLDLEAGVFVKLLDQGLKNSRDWEAHKKYIDIHFPLEESELVTVMETALVPGWGEYDEAKERMKAPACEGGSTVTLHPGDFAVTFPEDAHMAGLTSGEEKTIRKVLVKVPV</sequence>
<name>A0ABV1HY20_9FIRM</name>
<reference evidence="1 2" key="1">
    <citation type="submission" date="2024-03" db="EMBL/GenBank/DDBJ databases">
        <title>Human intestinal bacterial collection.</title>
        <authorList>
            <person name="Pauvert C."/>
            <person name="Hitch T.C.A."/>
            <person name="Clavel T."/>
        </authorList>
    </citation>
    <scope>NUCLEOTIDE SEQUENCE [LARGE SCALE GENOMIC DNA]</scope>
    <source>
        <strain evidence="1 2">CLA-AA-H78B</strain>
    </source>
</reference>
<dbReference type="NCBIfam" id="TIGR00022">
    <property type="entry name" value="YhcH/YjgK/YiaL family protein"/>
    <property type="match status" value="1"/>
</dbReference>
<evidence type="ECO:0000313" key="2">
    <source>
        <dbReference type="Proteomes" id="UP001470288"/>
    </source>
</evidence>
<dbReference type="PANTHER" id="PTHR34986">
    <property type="entry name" value="EVOLVED BETA-GALACTOSIDASE SUBUNIT BETA"/>
    <property type="match status" value="1"/>
</dbReference>
<dbReference type="InterPro" id="IPR004375">
    <property type="entry name" value="NanQ/TabA/YiaL"/>
</dbReference>
<dbReference type="RefSeq" id="WP_117497461.1">
    <property type="nucleotide sequence ID" value="NZ_JBBMFC010000003.1"/>
</dbReference>
<proteinExistence type="predicted"/>
<dbReference type="SUPFAM" id="SSF51197">
    <property type="entry name" value="Clavaminate synthase-like"/>
    <property type="match status" value="1"/>
</dbReference>
<dbReference type="PANTHER" id="PTHR34986:SF1">
    <property type="entry name" value="PROTEIN YIAL"/>
    <property type="match status" value="1"/>
</dbReference>
<evidence type="ECO:0000313" key="1">
    <source>
        <dbReference type="EMBL" id="MEQ2577616.1"/>
    </source>
</evidence>
<dbReference type="InterPro" id="IPR037012">
    <property type="entry name" value="NanQ/TabA/YiaL_sf"/>
</dbReference>
<dbReference type="Proteomes" id="UP001470288">
    <property type="component" value="Unassembled WGS sequence"/>
</dbReference>
<dbReference type="EMBL" id="JBBMFC010000003">
    <property type="protein sequence ID" value="MEQ2577616.1"/>
    <property type="molecule type" value="Genomic_DNA"/>
</dbReference>
<dbReference type="Pfam" id="PF04074">
    <property type="entry name" value="DUF386"/>
    <property type="match status" value="1"/>
</dbReference>
<protein>
    <submittedName>
        <fullName evidence="1">YhcH/YjgK/YiaL family protein</fullName>
    </submittedName>
</protein>
<organism evidence="1 2">
    <name type="scientific">Hominiventricola aquisgranensis</name>
    <dbReference type="NCBI Taxonomy" id="3133164"/>
    <lineage>
        <taxon>Bacteria</taxon>
        <taxon>Bacillati</taxon>
        <taxon>Bacillota</taxon>
        <taxon>Clostridia</taxon>
        <taxon>Lachnospirales</taxon>
        <taxon>Lachnospiraceae</taxon>
        <taxon>Hominiventricola</taxon>
    </lineage>
</organism>
<gene>
    <name evidence="1" type="ORF">WMO62_02015</name>
</gene>
<keyword evidence="2" id="KW-1185">Reference proteome</keyword>
<comment type="caution">
    <text evidence="1">The sequence shown here is derived from an EMBL/GenBank/DDBJ whole genome shotgun (WGS) entry which is preliminary data.</text>
</comment>
<accession>A0ABV1HY20</accession>
<dbReference type="Gene3D" id="2.60.120.370">
    <property type="entry name" value="YhcH/YjgK/YiaL"/>
    <property type="match status" value="1"/>
</dbReference>